<dbReference type="Proteomes" id="UP000799444">
    <property type="component" value="Unassembled WGS sequence"/>
</dbReference>
<proteinExistence type="predicted"/>
<dbReference type="InterPro" id="IPR052895">
    <property type="entry name" value="HetReg/Transcr_Mod"/>
</dbReference>
<keyword evidence="3" id="KW-1185">Reference proteome</keyword>
<evidence type="ECO:0000259" key="1">
    <source>
        <dbReference type="Pfam" id="PF06985"/>
    </source>
</evidence>
<sequence>MADCTKYYNPSTSIYSSPLPTSSSIRLLRFRKHPHYDGALLGRLQTFRLDNAPPFYAASYAWGERDFSRAAMLCSEEGEGGEGEGEELGLLSSVAGFLGAMAGRSEGKEWWWVDSVCVNLGDEKERSAQVGIMDRIYKRCKRGIVWLGEERAEGDECVGAVAFLRQLAELKSSIESSDVLREQLRDEKFRGRWEAVGRLLARPYFTRVWTLQEFLLPKEVKMYCGEEAISRSQFKEAIYCIHLCGGSDGKLVPRHAFDASWNRRRVHQWYSKRVEGMNLVATLAYLGNHEARDARDRVFSVLGVIRKEDRRLVGRPDYGTGVQQVFAGLVRQFWAQYQSLDIMCFSHLFNRWSGNMEEGDEYQTLPTWAPDWRAYVQSSPVPLMASQSASEHIGNFRPLQSQSWKAIWDAPGSTLRRRVNVRFHENLKEMWCDGVLLDTVDGLAGIDGCETRCRANVCKSNGHAMIDASELTTPSNDKTVMNFLDIVRTVARCLSLDRGDKYMRFQAPEQYVSDFLMLCYRCMYEEEAEVDPLFKTWFDQNRRLAVAGIRSVAGSWRLEDVIKNLVDGEEMYVFDDLPPPSGNLQLSSSDVHGTASSGSVDRDSFLDRFQDTVQKKSRRLLITGKGHFGMAPCRARQGDAVVILFGCSIPLVLRRVGSREALQVVGECYVDGFMNGQIRNLIEKDRLSVRRFRLV</sequence>
<organism evidence="2 3">
    <name type="scientific">Polyplosphaeria fusca</name>
    <dbReference type="NCBI Taxonomy" id="682080"/>
    <lineage>
        <taxon>Eukaryota</taxon>
        <taxon>Fungi</taxon>
        <taxon>Dikarya</taxon>
        <taxon>Ascomycota</taxon>
        <taxon>Pezizomycotina</taxon>
        <taxon>Dothideomycetes</taxon>
        <taxon>Pleosporomycetidae</taxon>
        <taxon>Pleosporales</taxon>
        <taxon>Tetraplosphaeriaceae</taxon>
        <taxon>Polyplosphaeria</taxon>
    </lineage>
</organism>
<dbReference type="AlphaFoldDB" id="A0A9P4R8H8"/>
<gene>
    <name evidence="2" type="ORF">EJ04DRAFT_547954</name>
</gene>
<dbReference type="EMBL" id="ML996098">
    <property type="protein sequence ID" value="KAF2740972.1"/>
    <property type="molecule type" value="Genomic_DNA"/>
</dbReference>
<dbReference type="Pfam" id="PF06985">
    <property type="entry name" value="HET"/>
    <property type="match status" value="1"/>
</dbReference>
<dbReference type="PANTHER" id="PTHR24148">
    <property type="entry name" value="ANKYRIN REPEAT DOMAIN-CONTAINING PROTEIN 39 HOMOLOG-RELATED"/>
    <property type="match status" value="1"/>
</dbReference>
<reference evidence="2" key="1">
    <citation type="journal article" date="2020" name="Stud. Mycol.">
        <title>101 Dothideomycetes genomes: a test case for predicting lifestyles and emergence of pathogens.</title>
        <authorList>
            <person name="Haridas S."/>
            <person name="Albert R."/>
            <person name="Binder M."/>
            <person name="Bloem J."/>
            <person name="Labutti K."/>
            <person name="Salamov A."/>
            <person name="Andreopoulos B."/>
            <person name="Baker S."/>
            <person name="Barry K."/>
            <person name="Bills G."/>
            <person name="Bluhm B."/>
            <person name="Cannon C."/>
            <person name="Castanera R."/>
            <person name="Culley D."/>
            <person name="Daum C."/>
            <person name="Ezra D."/>
            <person name="Gonzalez J."/>
            <person name="Henrissat B."/>
            <person name="Kuo A."/>
            <person name="Liang C."/>
            <person name="Lipzen A."/>
            <person name="Lutzoni F."/>
            <person name="Magnuson J."/>
            <person name="Mondo S."/>
            <person name="Nolan M."/>
            <person name="Ohm R."/>
            <person name="Pangilinan J."/>
            <person name="Park H.-J."/>
            <person name="Ramirez L."/>
            <person name="Alfaro M."/>
            <person name="Sun H."/>
            <person name="Tritt A."/>
            <person name="Yoshinaga Y."/>
            <person name="Zwiers L.-H."/>
            <person name="Turgeon B."/>
            <person name="Goodwin S."/>
            <person name="Spatafora J."/>
            <person name="Crous P."/>
            <person name="Grigoriev I."/>
        </authorList>
    </citation>
    <scope>NUCLEOTIDE SEQUENCE</scope>
    <source>
        <strain evidence="2">CBS 125425</strain>
    </source>
</reference>
<dbReference type="PANTHER" id="PTHR24148:SF64">
    <property type="entry name" value="HETEROKARYON INCOMPATIBILITY DOMAIN-CONTAINING PROTEIN"/>
    <property type="match status" value="1"/>
</dbReference>
<evidence type="ECO:0000313" key="2">
    <source>
        <dbReference type="EMBL" id="KAF2740972.1"/>
    </source>
</evidence>
<name>A0A9P4R8H8_9PLEO</name>
<dbReference type="Pfam" id="PF26639">
    <property type="entry name" value="Het-6_barrel"/>
    <property type="match status" value="1"/>
</dbReference>
<feature type="domain" description="Heterokaryon incompatibility" evidence="1">
    <location>
        <begin position="57"/>
        <end position="213"/>
    </location>
</feature>
<evidence type="ECO:0000313" key="3">
    <source>
        <dbReference type="Proteomes" id="UP000799444"/>
    </source>
</evidence>
<accession>A0A9P4R8H8</accession>
<protein>
    <recommendedName>
        <fullName evidence="1">Heterokaryon incompatibility domain-containing protein</fullName>
    </recommendedName>
</protein>
<dbReference type="OrthoDB" id="2504919at2759"/>
<dbReference type="InterPro" id="IPR010730">
    <property type="entry name" value="HET"/>
</dbReference>
<comment type="caution">
    <text evidence="2">The sequence shown here is derived from an EMBL/GenBank/DDBJ whole genome shotgun (WGS) entry which is preliminary data.</text>
</comment>